<feature type="transmembrane region" description="Helical" evidence="6">
    <location>
        <begin position="5"/>
        <end position="27"/>
    </location>
</feature>
<proteinExistence type="predicted"/>
<comment type="caution">
    <text evidence="8">The sequence shown here is derived from an EMBL/GenBank/DDBJ whole genome shotgun (WGS) entry which is preliminary data.</text>
</comment>
<evidence type="ECO:0000256" key="6">
    <source>
        <dbReference type="SAM" id="Phobius"/>
    </source>
</evidence>
<evidence type="ECO:0000259" key="7">
    <source>
        <dbReference type="PROSITE" id="PS50109"/>
    </source>
</evidence>
<dbReference type="InterPro" id="IPR004358">
    <property type="entry name" value="Sig_transdc_His_kin-like_C"/>
</dbReference>
<dbReference type="Pfam" id="PF02518">
    <property type="entry name" value="HATPase_c"/>
    <property type="match status" value="1"/>
</dbReference>
<dbReference type="GO" id="GO:0007234">
    <property type="term" value="P:osmosensory signaling via phosphorelay pathway"/>
    <property type="evidence" value="ECO:0007669"/>
    <property type="project" value="TreeGrafter"/>
</dbReference>
<dbReference type="FunFam" id="3.30.565.10:FF:000006">
    <property type="entry name" value="Sensor histidine kinase WalK"/>
    <property type="match status" value="1"/>
</dbReference>
<dbReference type="RefSeq" id="WP_214169645.1">
    <property type="nucleotide sequence ID" value="NZ_JAHCVJ010000001.1"/>
</dbReference>
<feature type="transmembrane region" description="Helical" evidence="6">
    <location>
        <begin position="33"/>
        <end position="54"/>
    </location>
</feature>
<dbReference type="Proteomes" id="UP000811899">
    <property type="component" value="Unassembled WGS sequence"/>
</dbReference>
<dbReference type="InterPro" id="IPR036890">
    <property type="entry name" value="HATPase_C_sf"/>
</dbReference>
<dbReference type="PRINTS" id="PR00344">
    <property type="entry name" value="BCTRLSENSOR"/>
</dbReference>
<evidence type="ECO:0000256" key="1">
    <source>
        <dbReference type="ARBA" id="ARBA00000085"/>
    </source>
</evidence>
<keyword evidence="6" id="KW-1133">Transmembrane helix</keyword>
<evidence type="ECO:0000313" key="9">
    <source>
        <dbReference type="Proteomes" id="UP000811899"/>
    </source>
</evidence>
<evidence type="ECO:0000256" key="2">
    <source>
        <dbReference type="ARBA" id="ARBA00012438"/>
    </source>
</evidence>
<name>A0AAW4KWA6_9BACT</name>
<accession>A0AAW4KWA6</accession>
<dbReference type="InterPro" id="IPR003661">
    <property type="entry name" value="HisK_dim/P_dom"/>
</dbReference>
<keyword evidence="9" id="KW-1185">Reference proteome</keyword>
<comment type="catalytic activity">
    <reaction evidence="1">
        <text>ATP + protein L-histidine = ADP + protein N-phospho-L-histidine.</text>
        <dbReference type="EC" id="2.7.13.3"/>
    </reaction>
</comment>
<dbReference type="AlphaFoldDB" id="A0AAW4KWA6"/>
<evidence type="ECO:0000256" key="4">
    <source>
        <dbReference type="ARBA" id="ARBA00022679"/>
    </source>
</evidence>
<protein>
    <recommendedName>
        <fullName evidence="2">histidine kinase</fullName>
        <ecNumber evidence="2">2.7.13.3</ecNumber>
    </recommendedName>
</protein>
<keyword evidence="6" id="KW-0472">Membrane</keyword>
<dbReference type="SUPFAM" id="SSF55874">
    <property type="entry name" value="ATPase domain of HSP90 chaperone/DNA topoisomerase II/histidine kinase"/>
    <property type="match status" value="1"/>
</dbReference>
<dbReference type="Gene3D" id="1.10.287.130">
    <property type="match status" value="1"/>
</dbReference>
<dbReference type="PROSITE" id="PS50109">
    <property type="entry name" value="HIS_KIN"/>
    <property type="match status" value="1"/>
</dbReference>
<dbReference type="SMART" id="SM00388">
    <property type="entry name" value="HisKA"/>
    <property type="match status" value="1"/>
</dbReference>
<reference evidence="8 9" key="1">
    <citation type="submission" date="2021-05" db="EMBL/GenBank/DDBJ databases">
        <title>The draft genome of Geobacter pelophilus DSM 12255.</title>
        <authorList>
            <person name="Xu Z."/>
            <person name="Masuda Y."/>
            <person name="Itoh H."/>
            <person name="Senoo K."/>
        </authorList>
    </citation>
    <scope>NUCLEOTIDE SEQUENCE [LARGE SCALE GENOMIC DNA]</scope>
    <source>
        <strain evidence="8 9">DSM 12255</strain>
    </source>
</reference>
<dbReference type="EMBL" id="JAHCVJ010000001">
    <property type="protein sequence ID" value="MBT0662851.1"/>
    <property type="molecule type" value="Genomic_DNA"/>
</dbReference>
<keyword evidence="6" id="KW-0812">Transmembrane</keyword>
<dbReference type="InterPro" id="IPR036097">
    <property type="entry name" value="HisK_dim/P_sf"/>
</dbReference>
<dbReference type="InterPro" id="IPR005467">
    <property type="entry name" value="His_kinase_dom"/>
</dbReference>
<evidence type="ECO:0000313" key="8">
    <source>
        <dbReference type="EMBL" id="MBT0662851.1"/>
    </source>
</evidence>
<dbReference type="InterPro" id="IPR050351">
    <property type="entry name" value="BphY/WalK/GraS-like"/>
</dbReference>
<evidence type="ECO:0000256" key="5">
    <source>
        <dbReference type="ARBA" id="ARBA00022777"/>
    </source>
</evidence>
<gene>
    <name evidence="8" type="ORF">KI809_00930</name>
</gene>
<dbReference type="SMART" id="SM00387">
    <property type="entry name" value="HATPase_c"/>
    <property type="match status" value="1"/>
</dbReference>
<keyword evidence="5" id="KW-0418">Kinase</keyword>
<dbReference type="InterPro" id="IPR003594">
    <property type="entry name" value="HATPase_dom"/>
</dbReference>
<dbReference type="Gene3D" id="3.30.565.10">
    <property type="entry name" value="Histidine kinase-like ATPase, C-terminal domain"/>
    <property type="match status" value="1"/>
</dbReference>
<dbReference type="GO" id="GO:0030295">
    <property type="term" value="F:protein kinase activator activity"/>
    <property type="evidence" value="ECO:0007669"/>
    <property type="project" value="TreeGrafter"/>
</dbReference>
<keyword evidence="3" id="KW-0597">Phosphoprotein</keyword>
<dbReference type="PANTHER" id="PTHR42878:SF15">
    <property type="entry name" value="BACTERIOPHYTOCHROME"/>
    <property type="match status" value="1"/>
</dbReference>
<dbReference type="EC" id="2.7.13.3" evidence="2"/>
<dbReference type="GO" id="GO:0000155">
    <property type="term" value="F:phosphorelay sensor kinase activity"/>
    <property type="evidence" value="ECO:0007669"/>
    <property type="project" value="InterPro"/>
</dbReference>
<evidence type="ECO:0000256" key="3">
    <source>
        <dbReference type="ARBA" id="ARBA00022553"/>
    </source>
</evidence>
<organism evidence="8 9">
    <name type="scientific">Geoanaerobacter pelophilus</name>
    <dbReference type="NCBI Taxonomy" id="60036"/>
    <lineage>
        <taxon>Bacteria</taxon>
        <taxon>Pseudomonadati</taxon>
        <taxon>Thermodesulfobacteriota</taxon>
        <taxon>Desulfuromonadia</taxon>
        <taxon>Geobacterales</taxon>
        <taxon>Geobacteraceae</taxon>
        <taxon>Geoanaerobacter</taxon>
    </lineage>
</organism>
<sequence>MRQTILLIVIMAITSQFLAAFLAIRLIRVSGAYAAWIFLATGFVVQGVRRAVTLKQLLSGQQQGDLTLEVLGLLISLLMLCGVWKFGPLFASIRRAHTELLDRQQELAGLNRDLEDEVAERLMLEESMRSINEELDQRVALRTSELNRLNNELESFCYSISHELRAPLARLQGYSSLLTETAETADREQLRHVASRIGIASARLRNVIDSLLLMTRLSRAEVKTEPVKLSELAAEIMEEQLAAQPGRIVDVRIVPGLTVQGDRRMLTICLRNLLGNALKYSSRVARAEIEFGILDSSDQPVFFIRDNGAGFNMAYADKLFEPFCRLHSEEEFEGSGMGLPIVQRIVERHGGKIWAEAAEGKGAIFYFTLG</sequence>
<dbReference type="CDD" id="cd00082">
    <property type="entry name" value="HisKA"/>
    <property type="match status" value="1"/>
</dbReference>
<dbReference type="PANTHER" id="PTHR42878">
    <property type="entry name" value="TWO-COMPONENT HISTIDINE KINASE"/>
    <property type="match status" value="1"/>
</dbReference>
<dbReference type="Pfam" id="PF00512">
    <property type="entry name" value="HisKA"/>
    <property type="match status" value="1"/>
</dbReference>
<dbReference type="GO" id="GO:0000156">
    <property type="term" value="F:phosphorelay response regulator activity"/>
    <property type="evidence" value="ECO:0007669"/>
    <property type="project" value="TreeGrafter"/>
</dbReference>
<feature type="transmembrane region" description="Helical" evidence="6">
    <location>
        <begin position="66"/>
        <end position="87"/>
    </location>
</feature>
<feature type="domain" description="Histidine kinase" evidence="7">
    <location>
        <begin position="159"/>
        <end position="370"/>
    </location>
</feature>
<dbReference type="SUPFAM" id="SSF47384">
    <property type="entry name" value="Homodimeric domain of signal transducing histidine kinase"/>
    <property type="match status" value="1"/>
</dbReference>
<keyword evidence="4" id="KW-0808">Transferase</keyword>